<name>A0A8T3ALR3_DENNO</name>
<comment type="caution">
    <text evidence="2">The sequence shown here is derived from an EMBL/GenBank/DDBJ whole genome shotgun (WGS) entry which is preliminary data.</text>
</comment>
<organism evidence="2 3">
    <name type="scientific">Dendrobium nobile</name>
    <name type="common">Orchid</name>
    <dbReference type="NCBI Taxonomy" id="94219"/>
    <lineage>
        <taxon>Eukaryota</taxon>
        <taxon>Viridiplantae</taxon>
        <taxon>Streptophyta</taxon>
        <taxon>Embryophyta</taxon>
        <taxon>Tracheophyta</taxon>
        <taxon>Spermatophyta</taxon>
        <taxon>Magnoliopsida</taxon>
        <taxon>Liliopsida</taxon>
        <taxon>Asparagales</taxon>
        <taxon>Orchidaceae</taxon>
        <taxon>Epidendroideae</taxon>
        <taxon>Malaxideae</taxon>
        <taxon>Dendrobiinae</taxon>
        <taxon>Dendrobium</taxon>
    </lineage>
</organism>
<evidence type="ECO:0000313" key="3">
    <source>
        <dbReference type="Proteomes" id="UP000829196"/>
    </source>
</evidence>
<accession>A0A8T3ALR3</accession>
<dbReference type="OrthoDB" id="779927at2759"/>
<dbReference type="PANTHER" id="PTHR46148:SF52">
    <property type="entry name" value="OS04G0603800 PROTEIN"/>
    <property type="match status" value="1"/>
</dbReference>
<evidence type="ECO:0000313" key="2">
    <source>
        <dbReference type="EMBL" id="KAI0497203.1"/>
    </source>
</evidence>
<dbReference type="EMBL" id="JAGYWB010000015">
    <property type="protein sequence ID" value="KAI0497203.1"/>
    <property type="molecule type" value="Genomic_DNA"/>
</dbReference>
<sequence>MKRQTDAHSRDIQFEVGEKVFLKQQPYRQKIFANRRNEKLSLRYFGPYEILDKIGEVTYRSKLPPSATIHQLFHVSELKKAIGEYATSAKLPATLTKEIEVVLEPLELKGVRYDKETRRC</sequence>
<dbReference type="PANTHER" id="PTHR46148">
    <property type="entry name" value="CHROMO DOMAIN-CONTAINING PROTEIN"/>
    <property type="match status" value="1"/>
</dbReference>
<protein>
    <recommendedName>
        <fullName evidence="1">Tf2-1-like SH3-like domain-containing protein</fullName>
    </recommendedName>
</protein>
<feature type="domain" description="Tf2-1-like SH3-like" evidence="1">
    <location>
        <begin position="17"/>
        <end position="81"/>
    </location>
</feature>
<evidence type="ECO:0000259" key="1">
    <source>
        <dbReference type="Pfam" id="PF24626"/>
    </source>
</evidence>
<proteinExistence type="predicted"/>
<dbReference type="Pfam" id="PF24626">
    <property type="entry name" value="SH3_Tf2-1"/>
    <property type="match status" value="1"/>
</dbReference>
<gene>
    <name evidence="2" type="ORF">KFK09_020425</name>
</gene>
<dbReference type="AlphaFoldDB" id="A0A8T3ALR3"/>
<keyword evidence="3" id="KW-1185">Reference proteome</keyword>
<reference evidence="2" key="1">
    <citation type="journal article" date="2022" name="Front. Genet.">
        <title>Chromosome-Scale Assembly of the Dendrobium nobile Genome Provides Insights Into the Molecular Mechanism of the Biosynthesis of the Medicinal Active Ingredient of Dendrobium.</title>
        <authorList>
            <person name="Xu Q."/>
            <person name="Niu S.-C."/>
            <person name="Li K.-L."/>
            <person name="Zheng P.-J."/>
            <person name="Zhang X.-J."/>
            <person name="Jia Y."/>
            <person name="Liu Y."/>
            <person name="Niu Y.-X."/>
            <person name="Yu L.-H."/>
            <person name="Chen D.-F."/>
            <person name="Zhang G.-Q."/>
        </authorList>
    </citation>
    <scope>NUCLEOTIDE SEQUENCE</scope>
    <source>
        <tissue evidence="2">Leaf</tissue>
    </source>
</reference>
<dbReference type="InterPro" id="IPR056924">
    <property type="entry name" value="SH3_Tf2-1"/>
</dbReference>
<dbReference type="Proteomes" id="UP000829196">
    <property type="component" value="Unassembled WGS sequence"/>
</dbReference>